<dbReference type="InterPro" id="IPR005467">
    <property type="entry name" value="His_kinase_dom"/>
</dbReference>
<dbReference type="AlphaFoldDB" id="A0A937FDK6"/>
<dbReference type="InterPro" id="IPR011006">
    <property type="entry name" value="CheY-like_superfamily"/>
</dbReference>
<dbReference type="SMART" id="SM00387">
    <property type="entry name" value="HATPase_c"/>
    <property type="match status" value="1"/>
</dbReference>
<feature type="modified residue" description="4-aspartylphosphate" evidence="4">
    <location>
        <position position="56"/>
    </location>
</feature>
<dbReference type="Gene3D" id="3.40.50.2300">
    <property type="match status" value="1"/>
</dbReference>
<gene>
    <name evidence="7" type="ORF">JL102_20060</name>
</gene>
<dbReference type="PROSITE" id="PS50110">
    <property type="entry name" value="RESPONSE_REGULATORY"/>
    <property type="match status" value="1"/>
</dbReference>
<comment type="caution">
    <text evidence="7">The sequence shown here is derived from an EMBL/GenBank/DDBJ whole genome shotgun (WGS) entry which is preliminary data.</text>
</comment>
<dbReference type="PANTHER" id="PTHR43547:SF2">
    <property type="entry name" value="HYBRID SIGNAL TRANSDUCTION HISTIDINE KINASE C"/>
    <property type="match status" value="1"/>
</dbReference>
<reference evidence="7" key="1">
    <citation type="submission" date="2021-01" db="EMBL/GenBank/DDBJ databases">
        <title>Fulvivirga kasyanovii gen. nov., sp nov., a novel member of the phylum Bacteroidetes isolated from seawater in a mussel farm.</title>
        <authorList>
            <person name="Zhao L.-H."/>
            <person name="Wang Z.-J."/>
        </authorList>
    </citation>
    <scope>NUCLEOTIDE SEQUENCE</scope>
    <source>
        <strain evidence="7">2943</strain>
    </source>
</reference>
<dbReference type="InterPro" id="IPR036890">
    <property type="entry name" value="HATPase_C_sf"/>
</dbReference>
<comment type="catalytic activity">
    <reaction evidence="1">
        <text>ATP + protein L-histidine = ADP + protein N-phospho-L-histidine.</text>
        <dbReference type="EC" id="2.7.13.3"/>
    </reaction>
</comment>
<dbReference type="Pfam" id="PF02518">
    <property type="entry name" value="HATPase_c"/>
    <property type="match status" value="1"/>
</dbReference>
<dbReference type="Pfam" id="PF00072">
    <property type="entry name" value="Response_reg"/>
    <property type="match status" value="1"/>
</dbReference>
<evidence type="ECO:0000256" key="4">
    <source>
        <dbReference type="PROSITE-ProRule" id="PRU00169"/>
    </source>
</evidence>
<evidence type="ECO:0000259" key="6">
    <source>
        <dbReference type="PROSITE" id="PS50110"/>
    </source>
</evidence>
<dbReference type="PROSITE" id="PS50109">
    <property type="entry name" value="HIS_KIN"/>
    <property type="match status" value="1"/>
</dbReference>
<dbReference type="PANTHER" id="PTHR43547">
    <property type="entry name" value="TWO-COMPONENT HISTIDINE KINASE"/>
    <property type="match status" value="1"/>
</dbReference>
<dbReference type="InterPro" id="IPR001789">
    <property type="entry name" value="Sig_transdc_resp-reg_receiver"/>
</dbReference>
<keyword evidence="8" id="KW-1185">Reference proteome</keyword>
<dbReference type="InterPro" id="IPR004358">
    <property type="entry name" value="Sig_transdc_His_kin-like_C"/>
</dbReference>
<dbReference type="InterPro" id="IPR003594">
    <property type="entry name" value="HATPase_dom"/>
</dbReference>
<dbReference type="SUPFAM" id="SSF52172">
    <property type="entry name" value="CheY-like"/>
    <property type="match status" value="1"/>
</dbReference>
<accession>A0A937FDK6</accession>
<evidence type="ECO:0000313" key="8">
    <source>
        <dbReference type="Proteomes" id="UP000659388"/>
    </source>
</evidence>
<dbReference type="Proteomes" id="UP000659388">
    <property type="component" value="Unassembled WGS sequence"/>
</dbReference>
<evidence type="ECO:0000256" key="3">
    <source>
        <dbReference type="ARBA" id="ARBA00022553"/>
    </source>
</evidence>
<evidence type="ECO:0000313" key="7">
    <source>
        <dbReference type="EMBL" id="MBL3658458.1"/>
    </source>
</evidence>
<dbReference type="RefSeq" id="WP_202246254.1">
    <property type="nucleotide sequence ID" value="NZ_JAESIY010000013.1"/>
</dbReference>
<feature type="domain" description="Histidine kinase" evidence="5">
    <location>
        <begin position="152"/>
        <end position="364"/>
    </location>
</feature>
<sequence length="364" mass="41800">METINILVIEDSKDDFYLMERILKKNHIPCSLHCVDTRDEFLDALHESNPNLIISDHAMASFSSMDALQICQKERKSVPFLVVTGTLPEDTAKSLLSLGVDNYVLKKDLDLLPDVVKQALKKHKSWVSSGVKNLTAEAISKPKVDNNSFALKFTKYLNDKIKSIDGMTNLMQKESLCTKYRNFHYREIKSQTQQMRYVSHCIKEMAELKLAEVESNVINLRLLTTNVWFELLESRFFDVVLVNNISEELTWKGDVKVLKVILRHIFRNSMLFKDSSKKLNRMKLTAVRQSEYLILEIEDNGIGIEKTVIPKVFDVFYSADTDYKTVGIGLYIVKELLDEIGGEMRITSELKEGTTIQLLLPQYS</sequence>
<feature type="domain" description="Response regulatory" evidence="6">
    <location>
        <begin position="5"/>
        <end position="121"/>
    </location>
</feature>
<keyword evidence="3 4" id="KW-0597">Phosphoprotein</keyword>
<dbReference type="EMBL" id="JAESIY010000013">
    <property type="protein sequence ID" value="MBL3658458.1"/>
    <property type="molecule type" value="Genomic_DNA"/>
</dbReference>
<evidence type="ECO:0000259" key="5">
    <source>
        <dbReference type="PROSITE" id="PS50109"/>
    </source>
</evidence>
<dbReference type="CDD" id="cd00156">
    <property type="entry name" value="REC"/>
    <property type="match status" value="1"/>
</dbReference>
<dbReference type="Gene3D" id="3.30.565.10">
    <property type="entry name" value="Histidine kinase-like ATPase, C-terminal domain"/>
    <property type="match status" value="1"/>
</dbReference>
<dbReference type="SMART" id="SM00448">
    <property type="entry name" value="REC"/>
    <property type="match status" value="1"/>
</dbReference>
<name>A0A937FDK6_9BACT</name>
<evidence type="ECO:0000256" key="1">
    <source>
        <dbReference type="ARBA" id="ARBA00000085"/>
    </source>
</evidence>
<protein>
    <recommendedName>
        <fullName evidence="2">histidine kinase</fullName>
        <ecNumber evidence="2">2.7.13.3</ecNumber>
    </recommendedName>
</protein>
<dbReference type="PRINTS" id="PR00344">
    <property type="entry name" value="BCTRLSENSOR"/>
</dbReference>
<dbReference type="EC" id="2.7.13.3" evidence="2"/>
<organism evidence="7 8">
    <name type="scientific">Fulvivirga sediminis</name>
    <dbReference type="NCBI Taxonomy" id="2803949"/>
    <lineage>
        <taxon>Bacteria</taxon>
        <taxon>Pseudomonadati</taxon>
        <taxon>Bacteroidota</taxon>
        <taxon>Cytophagia</taxon>
        <taxon>Cytophagales</taxon>
        <taxon>Fulvivirgaceae</taxon>
        <taxon>Fulvivirga</taxon>
    </lineage>
</organism>
<dbReference type="GO" id="GO:0000155">
    <property type="term" value="F:phosphorelay sensor kinase activity"/>
    <property type="evidence" value="ECO:0007669"/>
    <property type="project" value="TreeGrafter"/>
</dbReference>
<evidence type="ECO:0000256" key="2">
    <source>
        <dbReference type="ARBA" id="ARBA00012438"/>
    </source>
</evidence>
<proteinExistence type="predicted"/>
<dbReference type="SUPFAM" id="SSF55874">
    <property type="entry name" value="ATPase domain of HSP90 chaperone/DNA topoisomerase II/histidine kinase"/>
    <property type="match status" value="1"/>
</dbReference>